<evidence type="ECO:0000313" key="1">
    <source>
        <dbReference type="EMBL" id="CEG48395.1"/>
    </source>
</evidence>
<protein>
    <submittedName>
        <fullName evidence="1">Uncharacterized protein</fullName>
    </submittedName>
</protein>
<keyword evidence="2" id="KW-1185">Reference proteome</keyword>
<dbReference type="AlphaFoldDB" id="A0A0N7L7Y8"/>
<sequence length="50" mass="5778">MLQRYCKKCFTRVGVGDAKYSLKNLIAAYPGRQCGIRALIKMAWLERDKL</sequence>
<dbReference type="Proteomes" id="UP000054928">
    <property type="component" value="Unassembled WGS sequence"/>
</dbReference>
<dbReference type="GeneID" id="36401275"/>
<name>A0A0N7L7Y8_PLAHL</name>
<dbReference type="RefSeq" id="XP_024584764.1">
    <property type="nucleotide sequence ID" value="XM_024719469.1"/>
</dbReference>
<evidence type="ECO:0000313" key="2">
    <source>
        <dbReference type="Proteomes" id="UP000054928"/>
    </source>
</evidence>
<organism evidence="1 2">
    <name type="scientific">Plasmopara halstedii</name>
    <name type="common">Downy mildew of sunflower</name>
    <dbReference type="NCBI Taxonomy" id="4781"/>
    <lineage>
        <taxon>Eukaryota</taxon>
        <taxon>Sar</taxon>
        <taxon>Stramenopiles</taxon>
        <taxon>Oomycota</taxon>
        <taxon>Peronosporomycetes</taxon>
        <taxon>Peronosporales</taxon>
        <taxon>Peronosporaceae</taxon>
        <taxon>Plasmopara</taxon>
    </lineage>
</organism>
<reference evidence="2" key="1">
    <citation type="submission" date="2014-09" db="EMBL/GenBank/DDBJ databases">
        <authorList>
            <person name="Sharma Rahul"/>
            <person name="Thines Marco"/>
        </authorList>
    </citation>
    <scope>NUCLEOTIDE SEQUENCE [LARGE SCALE GENOMIC DNA]</scope>
</reference>
<accession>A0A0N7L7Y8</accession>
<proteinExistence type="predicted"/>
<dbReference type="EMBL" id="CCYD01002939">
    <property type="protein sequence ID" value="CEG48395.1"/>
    <property type="molecule type" value="Genomic_DNA"/>
</dbReference>